<evidence type="ECO:0000256" key="8">
    <source>
        <dbReference type="ARBA" id="ARBA00022605"/>
    </source>
</evidence>
<dbReference type="Gene3D" id="3.30.360.10">
    <property type="entry name" value="Dihydrodipicolinate Reductase, domain 2"/>
    <property type="match status" value="1"/>
</dbReference>
<dbReference type="SMART" id="SM00859">
    <property type="entry name" value="Semialdhyde_dh"/>
    <property type="match status" value="1"/>
</dbReference>
<dbReference type="InterPro" id="IPR000319">
    <property type="entry name" value="Asp-semialdehyde_DH_CS"/>
</dbReference>
<dbReference type="InterPro" id="IPR012280">
    <property type="entry name" value="Semialdhyde_DH_dimer_dom"/>
</dbReference>
<dbReference type="GO" id="GO:0046983">
    <property type="term" value="F:protein dimerization activity"/>
    <property type="evidence" value="ECO:0007669"/>
    <property type="project" value="InterPro"/>
</dbReference>
<dbReference type="GO" id="GO:0051287">
    <property type="term" value="F:NAD binding"/>
    <property type="evidence" value="ECO:0007669"/>
    <property type="project" value="InterPro"/>
</dbReference>
<evidence type="ECO:0000256" key="12">
    <source>
        <dbReference type="ARBA" id="ARBA00023002"/>
    </source>
</evidence>
<dbReference type="EMBL" id="FNAH01000001">
    <property type="protein sequence ID" value="SDD39505.1"/>
    <property type="molecule type" value="Genomic_DNA"/>
</dbReference>
<dbReference type="InterPro" id="IPR000534">
    <property type="entry name" value="Semialdehyde_DH_NAD-bd"/>
</dbReference>
<dbReference type="CDD" id="cd23938">
    <property type="entry name" value="ASADH_C_bac_like"/>
    <property type="match status" value="1"/>
</dbReference>
<evidence type="ECO:0000256" key="10">
    <source>
        <dbReference type="ARBA" id="ARBA00022857"/>
    </source>
</evidence>
<evidence type="ECO:0000256" key="7">
    <source>
        <dbReference type="ARBA" id="ARBA00013120"/>
    </source>
</evidence>
<comment type="similarity">
    <text evidence="5">Belongs to the aspartate-semialdehyde dehydrogenase family.</text>
</comment>
<comment type="subunit">
    <text evidence="6">Homodimer.</text>
</comment>
<evidence type="ECO:0000256" key="3">
    <source>
        <dbReference type="ARBA" id="ARBA00005076"/>
    </source>
</evidence>
<dbReference type="UniPathway" id="UPA00034">
    <property type="reaction ID" value="UER00016"/>
</dbReference>
<comment type="pathway">
    <text evidence="3">Amino-acid biosynthesis; L-lysine biosynthesis via DAP pathway; (S)-tetrahydrodipicolinate from L-aspartate: step 2/4.</text>
</comment>
<dbReference type="RefSeq" id="WP_090520550.1">
    <property type="nucleotide sequence ID" value="NZ_FNAH01000001.1"/>
</dbReference>
<dbReference type="InterPro" id="IPR036291">
    <property type="entry name" value="NAD(P)-bd_dom_sf"/>
</dbReference>
<keyword evidence="11" id="KW-0220">Diaminopimelate biosynthesis</keyword>
<evidence type="ECO:0000256" key="6">
    <source>
        <dbReference type="ARBA" id="ARBA00011738"/>
    </source>
</evidence>
<comment type="pathway">
    <text evidence="2">Amino-acid biosynthesis; L-methionine biosynthesis via de novo pathway; L-homoserine from L-aspartate: step 2/3.</text>
</comment>
<dbReference type="SUPFAM" id="SSF55347">
    <property type="entry name" value="Glyceraldehyde-3-phosphate dehydrogenase-like, C-terminal domain"/>
    <property type="match status" value="1"/>
</dbReference>
<keyword evidence="12" id="KW-0560">Oxidoreductase</keyword>
<keyword evidence="10" id="KW-0521">NADP</keyword>
<dbReference type="GO" id="GO:0009086">
    <property type="term" value="P:methionine biosynthetic process"/>
    <property type="evidence" value="ECO:0007669"/>
    <property type="project" value="UniProtKB-KW"/>
</dbReference>
<organism evidence="19 20">
    <name type="scientific">Paracoccus isoporae</name>
    <dbReference type="NCBI Taxonomy" id="591205"/>
    <lineage>
        <taxon>Bacteria</taxon>
        <taxon>Pseudomonadati</taxon>
        <taxon>Pseudomonadota</taxon>
        <taxon>Alphaproteobacteria</taxon>
        <taxon>Rhodobacterales</taxon>
        <taxon>Paracoccaceae</taxon>
        <taxon>Paracoccus</taxon>
    </lineage>
</organism>
<comment type="function">
    <text evidence="1">Catalyzes the NADPH-dependent formation of L-aspartate-semialdehyde (L-ASA) by the reductive dephosphorylation of L-aspartyl-4-phosphate.</text>
</comment>
<dbReference type="UniPathway" id="UPA00051">
    <property type="reaction ID" value="UER00464"/>
</dbReference>
<evidence type="ECO:0000256" key="5">
    <source>
        <dbReference type="ARBA" id="ARBA00010584"/>
    </source>
</evidence>
<dbReference type="GO" id="GO:0009089">
    <property type="term" value="P:lysine biosynthetic process via diaminopimelate"/>
    <property type="evidence" value="ECO:0007669"/>
    <property type="project" value="UniProtKB-UniRule"/>
</dbReference>
<accession>A0A1G6UG17</accession>
<feature type="domain" description="Semialdehyde dehydrogenase NAD-binding" evidence="18">
    <location>
        <begin position="8"/>
        <end position="124"/>
    </location>
</feature>
<evidence type="ECO:0000256" key="13">
    <source>
        <dbReference type="ARBA" id="ARBA00023154"/>
    </source>
</evidence>
<dbReference type="CDD" id="cd02314">
    <property type="entry name" value="VcASADH1_like_N"/>
    <property type="match status" value="1"/>
</dbReference>
<evidence type="ECO:0000256" key="4">
    <source>
        <dbReference type="ARBA" id="ARBA00005097"/>
    </source>
</evidence>
<evidence type="ECO:0000256" key="11">
    <source>
        <dbReference type="ARBA" id="ARBA00022915"/>
    </source>
</evidence>
<evidence type="ECO:0000256" key="17">
    <source>
        <dbReference type="PIRSR" id="PIRSR000148-1"/>
    </source>
</evidence>
<dbReference type="PIRSF" id="PIRSF000148">
    <property type="entry name" value="ASA_dh"/>
    <property type="match status" value="1"/>
</dbReference>
<dbReference type="PROSITE" id="PS01103">
    <property type="entry name" value="ASD"/>
    <property type="match status" value="1"/>
</dbReference>
<dbReference type="PANTHER" id="PTHR46278">
    <property type="entry name" value="DEHYDROGENASE, PUTATIVE-RELATED"/>
    <property type="match status" value="1"/>
</dbReference>
<evidence type="ECO:0000256" key="14">
    <source>
        <dbReference type="ARBA" id="ARBA00023167"/>
    </source>
</evidence>
<comment type="pathway">
    <text evidence="4">Amino-acid biosynthesis; L-threonine biosynthesis; L-threonine from L-aspartate: step 2/5.</text>
</comment>
<dbReference type="OrthoDB" id="9022717at2"/>
<keyword evidence="20" id="KW-1185">Reference proteome</keyword>
<sequence>MAMNATPRVGLIGWRGMVGSVLMDRMTTEGDFDKIEPVFFSTSNAGGKAPMGDEPLADAYDLAALKSCEAILTCQGGDYTKDMHAKLRAEGWDGHWIDAASTLRMNEDALIVLDPVNRPQIDAAMAAGNRNWVGGNCTVSCMLMGVGALFKAGLVDWMSTQTYQAASGGGAKHMRELLTQFGTLNAEVKSLLDDPKSAILEIDRQVLGRQQAMTGGDEAAQFGAVLGGSLIPWIDADLGNGVSKEEWKAMAETNKILGRGPDALGGSEERAIPVDGICVRIGAMRCHSQALTFKLKGDVPVGEIEAMIEEDNPWSKVIPNEKEATMRDLTPVAVTGTMDIPVGRIRKLAMGPDHVGAFTVGDQLLWGAAEPLRRMLRILIEA</sequence>
<evidence type="ECO:0000256" key="15">
    <source>
        <dbReference type="ARBA" id="ARBA00047891"/>
    </source>
</evidence>
<dbReference type="PANTHER" id="PTHR46278:SF4">
    <property type="entry name" value="ASPARTATE-SEMIALDEHYDE DEHYDROGENASE"/>
    <property type="match status" value="1"/>
</dbReference>
<evidence type="ECO:0000256" key="1">
    <source>
        <dbReference type="ARBA" id="ARBA00002492"/>
    </source>
</evidence>
<dbReference type="Pfam" id="PF02774">
    <property type="entry name" value="Semialdhyde_dhC"/>
    <property type="match status" value="1"/>
</dbReference>
<keyword evidence="8" id="KW-0028">Amino-acid biosynthesis</keyword>
<keyword evidence="9" id="KW-0791">Threonine biosynthesis</keyword>
<dbReference type="AlphaFoldDB" id="A0A1G6UG17"/>
<dbReference type="GO" id="GO:0009088">
    <property type="term" value="P:threonine biosynthetic process"/>
    <property type="evidence" value="ECO:0007669"/>
    <property type="project" value="UniProtKB-UniPathway"/>
</dbReference>
<comment type="catalytic activity">
    <reaction evidence="15">
        <text>L-aspartate 4-semialdehyde + phosphate + NADP(+) = 4-phospho-L-aspartate + NADPH + H(+)</text>
        <dbReference type="Rhea" id="RHEA:24284"/>
        <dbReference type="ChEBI" id="CHEBI:15378"/>
        <dbReference type="ChEBI" id="CHEBI:43474"/>
        <dbReference type="ChEBI" id="CHEBI:57535"/>
        <dbReference type="ChEBI" id="CHEBI:57783"/>
        <dbReference type="ChEBI" id="CHEBI:58349"/>
        <dbReference type="ChEBI" id="CHEBI:537519"/>
        <dbReference type="EC" id="1.2.1.11"/>
    </reaction>
</comment>
<gene>
    <name evidence="19" type="ORF">SAMN05421538_101523</name>
</gene>
<dbReference type="GO" id="GO:0004073">
    <property type="term" value="F:aspartate-semialdehyde dehydrogenase activity"/>
    <property type="evidence" value="ECO:0007669"/>
    <property type="project" value="UniProtKB-UniRule"/>
</dbReference>
<dbReference type="NCBIfam" id="NF005144">
    <property type="entry name" value="PRK06598.1"/>
    <property type="match status" value="1"/>
</dbReference>
<name>A0A1G6UG17_9RHOB</name>
<feature type="active site" description="Acyl-thioester intermediate" evidence="17">
    <location>
        <position position="137"/>
    </location>
</feature>
<dbReference type="UniPathway" id="UPA00050">
    <property type="reaction ID" value="UER00463"/>
</dbReference>
<dbReference type="InterPro" id="IPR011534">
    <property type="entry name" value="Asp_ADH_gamma-type"/>
</dbReference>
<dbReference type="NCBIfam" id="TIGR01745">
    <property type="entry name" value="asd_gamma"/>
    <property type="match status" value="1"/>
</dbReference>
<dbReference type="SUPFAM" id="SSF51735">
    <property type="entry name" value="NAD(P)-binding Rossmann-fold domains"/>
    <property type="match status" value="1"/>
</dbReference>
<dbReference type="GO" id="GO:0019877">
    <property type="term" value="P:diaminopimelate biosynthetic process"/>
    <property type="evidence" value="ECO:0007669"/>
    <property type="project" value="UniProtKB-KW"/>
</dbReference>
<keyword evidence="13" id="KW-0457">Lysine biosynthesis</keyword>
<dbReference type="GO" id="GO:0009097">
    <property type="term" value="P:isoleucine biosynthetic process"/>
    <property type="evidence" value="ECO:0007669"/>
    <property type="project" value="InterPro"/>
</dbReference>
<evidence type="ECO:0000256" key="2">
    <source>
        <dbReference type="ARBA" id="ARBA00005021"/>
    </source>
</evidence>
<dbReference type="EC" id="1.2.1.11" evidence="7 16"/>
<dbReference type="Pfam" id="PF01118">
    <property type="entry name" value="Semialdhyde_dh"/>
    <property type="match status" value="1"/>
</dbReference>
<evidence type="ECO:0000259" key="18">
    <source>
        <dbReference type="SMART" id="SM00859"/>
    </source>
</evidence>
<evidence type="ECO:0000256" key="9">
    <source>
        <dbReference type="ARBA" id="ARBA00022697"/>
    </source>
</evidence>
<evidence type="ECO:0000256" key="16">
    <source>
        <dbReference type="NCBIfam" id="TIGR01745"/>
    </source>
</evidence>
<keyword evidence="14" id="KW-0486">Methionine biosynthesis</keyword>
<dbReference type="GO" id="GO:0050661">
    <property type="term" value="F:NADP binding"/>
    <property type="evidence" value="ECO:0007669"/>
    <property type="project" value="InterPro"/>
</dbReference>
<feature type="active site" description="Proton acceptor" evidence="17">
    <location>
        <position position="287"/>
    </location>
</feature>
<dbReference type="Gene3D" id="3.40.50.720">
    <property type="entry name" value="NAD(P)-binding Rossmann-like Domain"/>
    <property type="match status" value="1"/>
</dbReference>
<evidence type="ECO:0000313" key="20">
    <source>
        <dbReference type="Proteomes" id="UP000199344"/>
    </source>
</evidence>
<protein>
    <recommendedName>
        <fullName evidence="7 16">Aspartate-semialdehyde dehydrogenase</fullName>
        <ecNumber evidence="7 16">1.2.1.11</ecNumber>
    </recommendedName>
</protein>
<dbReference type="STRING" id="591205.SAMN05421538_101523"/>
<proteinExistence type="inferred from homology"/>
<dbReference type="Proteomes" id="UP000199344">
    <property type="component" value="Unassembled WGS sequence"/>
</dbReference>
<reference evidence="19 20" key="1">
    <citation type="submission" date="2016-10" db="EMBL/GenBank/DDBJ databases">
        <authorList>
            <person name="de Groot N.N."/>
        </authorList>
    </citation>
    <scope>NUCLEOTIDE SEQUENCE [LARGE SCALE GENOMIC DNA]</scope>
    <source>
        <strain evidence="19 20">DSM 22220</strain>
    </source>
</reference>
<evidence type="ECO:0000313" key="19">
    <source>
        <dbReference type="EMBL" id="SDD39505.1"/>
    </source>
</evidence>